<dbReference type="GeneID" id="16193564"/>
<name>R4THX9_9CAUD</name>
<protein>
    <submittedName>
        <fullName evidence="1">Uncharacterized protein</fullName>
    </submittedName>
</protein>
<accession>R4THX9</accession>
<dbReference type="EMBL" id="KC292029">
    <property type="protein sequence ID" value="AGM11906.1"/>
    <property type="molecule type" value="Genomic_DNA"/>
</dbReference>
<dbReference type="OrthoDB" id="9668at10239"/>
<gene>
    <name evidence="1" type="primary">43</name>
    <name evidence="1" type="ORF">DNAM5_43</name>
</gene>
<dbReference type="RefSeq" id="YP_008059605.1">
    <property type="nucleotide sequence ID" value="NC_021330.1"/>
</dbReference>
<dbReference type="Proteomes" id="UP000202086">
    <property type="component" value="Segment"/>
</dbReference>
<reference evidence="1 2" key="1">
    <citation type="submission" date="2012-12" db="EMBL/GenBank/DDBJ databases">
        <authorList>
            <person name="Sencilo A."/>
            <person name="Jacobs-Sera D."/>
            <person name="Russell D.A."/>
            <person name="Ko C."/>
            <person name="Atanasova N."/>
            <person name="Osterlund E."/>
            <person name="Oksanen H.M."/>
            <person name="Bamford D.H."/>
            <person name="Hatfull G.F."/>
            <person name="Roine E."/>
            <person name="Hendrix R.W."/>
        </authorList>
    </citation>
    <scope>NUCLEOTIDE SEQUENCE [LARGE SCALE GENOMIC DNA]</scope>
</reference>
<sequence length="246" mass="28446">MSERQLDRDDVFHFLLPYNSRVYNPFELLAEVRSSFEAWVDDGKEYKYKITFKLKNVVDDDRKVYGISNEMMEMVGSWKSPMSGKNWWVNPTNPNARTYSNIFVECPKCGAKFGGVRQENAHREECPPGVSPALRETLHEQRIEWLERAAYYVLDMETASKRLGLSPQTVRDMVWEEEGFSYEDTKHKGRKALSTTWHIAREWGTDNATMAAACGFSESTVHSYISRYSQVEGEIPTDPTSVRTTR</sequence>
<dbReference type="KEGG" id="vg:16193564"/>
<evidence type="ECO:0000313" key="1">
    <source>
        <dbReference type="EMBL" id="AGM11906.1"/>
    </source>
</evidence>
<keyword evidence="2" id="KW-1185">Reference proteome</keyword>
<proteinExistence type="predicted"/>
<organism evidence="1 2">
    <name type="scientific">Haloarcula californiae tailed virus 1</name>
    <dbReference type="NCBI Taxonomy" id="1273746"/>
    <lineage>
        <taxon>Viruses</taxon>
        <taxon>Duplodnaviria</taxon>
        <taxon>Heunggongvirae</taxon>
        <taxon>Uroviricota</taxon>
        <taxon>Caudoviricetes</taxon>
        <taxon>Thumleimavirales</taxon>
        <taxon>Druskaviridae</taxon>
        <taxon>Hacavirus</taxon>
        <taxon>Hacavirus italiense</taxon>
        <taxon>Hacavirus HCTV1</taxon>
    </lineage>
</organism>
<evidence type="ECO:0000313" key="2">
    <source>
        <dbReference type="Proteomes" id="UP000202086"/>
    </source>
</evidence>